<dbReference type="PROSITE" id="PS51197">
    <property type="entry name" value="HTH_RRF2_2"/>
    <property type="match status" value="1"/>
</dbReference>
<dbReference type="InterPro" id="IPR036388">
    <property type="entry name" value="WH-like_DNA-bd_sf"/>
</dbReference>
<reference evidence="1 2" key="1">
    <citation type="journal article" date="2018" name="Nat. Biotechnol.">
        <title>A standardized bacterial taxonomy based on genome phylogeny substantially revises the tree of life.</title>
        <authorList>
            <person name="Parks D.H."/>
            <person name="Chuvochina M."/>
            <person name="Waite D.W."/>
            <person name="Rinke C."/>
            <person name="Skarshewski A."/>
            <person name="Chaumeil P.A."/>
            <person name="Hugenholtz P."/>
        </authorList>
    </citation>
    <scope>NUCLEOTIDE SEQUENCE [LARGE SCALE GENOMIC DNA]</scope>
    <source>
        <strain evidence="1">UBA9956</strain>
    </source>
</reference>
<dbReference type="Gene3D" id="1.10.10.10">
    <property type="entry name" value="Winged helix-like DNA-binding domain superfamily/Winged helix DNA-binding domain"/>
    <property type="match status" value="1"/>
</dbReference>
<accession>A0A350HBQ7</accession>
<comment type="caution">
    <text evidence="1">The sequence shown here is derived from an EMBL/GenBank/DDBJ whole genome shotgun (WGS) entry which is preliminary data.</text>
</comment>
<name>A0A350HBQ7_UNCW3</name>
<gene>
    <name evidence="1" type="ORF">DCW38_07340</name>
</gene>
<dbReference type="InterPro" id="IPR000944">
    <property type="entry name" value="Tscrpt_reg_Rrf2"/>
</dbReference>
<dbReference type="GO" id="GO:0003700">
    <property type="term" value="F:DNA-binding transcription factor activity"/>
    <property type="evidence" value="ECO:0007669"/>
    <property type="project" value="TreeGrafter"/>
</dbReference>
<dbReference type="Pfam" id="PF02082">
    <property type="entry name" value="Rrf2"/>
    <property type="match status" value="1"/>
</dbReference>
<evidence type="ECO:0000313" key="2">
    <source>
        <dbReference type="Proteomes" id="UP000264062"/>
    </source>
</evidence>
<protein>
    <recommendedName>
        <fullName evidence="3">Rrf2 family transcriptional regulator</fullName>
    </recommendedName>
</protein>
<dbReference type="GO" id="GO:0005829">
    <property type="term" value="C:cytosol"/>
    <property type="evidence" value="ECO:0007669"/>
    <property type="project" value="TreeGrafter"/>
</dbReference>
<dbReference type="PROSITE" id="PS01332">
    <property type="entry name" value="HTH_RRF2_1"/>
    <property type="match status" value="1"/>
</dbReference>
<dbReference type="SUPFAM" id="SSF46785">
    <property type="entry name" value="Winged helix' DNA-binding domain"/>
    <property type="match status" value="1"/>
</dbReference>
<organism evidence="1 2">
    <name type="scientific">candidate division WOR-3 bacterium</name>
    <dbReference type="NCBI Taxonomy" id="2052148"/>
    <lineage>
        <taxon>Bacteria</taxon>
        <taxon>Bacteria division WOR-3</taxon>
    </lineage>
</organism>
<dbReference type="PANTHER" id="PTHR33221">
    <property type="entry name" value="WINGED HELIX-TURN-HELIX TRANSCRIPTIONAL REGULATOR, RRF2 FAMILY"/>
    <property type="match status" value="1"/>
</dbReference>
<evidence type="ECO:0008006" key="3">
    <source>
        <dbReference type="Google" id="ProtNLM"/>
    </source>
</evidence>
<dbReference type="PANTHER" id="PTHR33221:SF9">
    <property type="entry name" value="RRF2 FAMILY PROTEIN"/>
    <property type="match status" value="1"/>
</dbReference>
<dbReference type="Proteomes" id="UP000264062">
    <property type="component" value="Unassembled WGS sequence"/>
</dbReference>
<proteinExistence type="predicted"/>
<evidence type="ECO:0000313" key="1">
    <source>
        <dbReference type="EMBL" id="HAV92973.1"/>
    </source>
</evidence>
<dbReference type="NCBIfam" id="TIGR00738">
    <property type="entry name" value="rrf2_super"/>
    <property type="match status" value="1"/>
</dbReference>
<sequence length="141" mass="16049">MKITKKAGCAISILTVIGKNKNKIVSVKTIARESSFSEPFTRKVMRELEKFSYVKSIMGPKGGYILNKKPSEINLDKLLNDLDEKKDMIECVYNKSCTLHAGCMINFTMHKLNSDVREIFRKYTIDDFIKGVDYGKVGLSR</sequence>
<dbReference type="InterPro" id="IPR030489">
    <property type="entry name" value="TR_Rrf2-type_CS"/>
</dbReference>
<dbReference type="EMBL" id="DMZY01000215">
    <property type="protein sequence ID" value="HAV92973.1"/>
    <property type="molecule type" value="Genomic_DNA"/>
</dbReference>
<dbReference type="AlphaFoldDB" id="A0A350HBQ7"/>
<dbReference type="InterPro" id="IPR036390">
    <property type="entry name" value="WH_DNA-bd_sf"/>
</dbReference>